<dbReference type="EMBL" id="JAMQOL010000020">
    <property type="protein sequence ID" value="MCM4079226.1"/>
    <property type="molecule type" value="Genomic_DNA"/>
</dbReference>
<gene>
    <name evidence="1" type="ORF">LXN57_16750</name>
</gene>
<reference evidence="1 2" key="1">
    <citation type="submission" date="2022-06" db="EMBL/GenBank/DDBJ databases">
        <title>Actinoplanes abujensis sp. nov., isolated from Nigerian arid soil.</title>
        <authorList>
            <person name="Ding P."/>
        </authorList>
    </citation>
    <scope>NUCLEOTIDE SEQUENCE [LARGE SCALE GENOMIC DNA]</scope>
    <source>
        <strain evidence="2">TRM88002</strain>
    </source>
</reference>
<comment type="caution">
    <text evidence="1">The sequence shown here is derived from an EMBL/GenBank/DDBJ whole genome shotgun (WGS) entry which is preliminary data.</text>
</comment>
<dbReference type="RefSeq" id="WP_251799094.1">
    <property type="nucleotide sequence ID" value="NZ_JAMQOL010000020.1"/>
</dbReference>
<name>A0ABT0XZM2_9ACTN</name>
<proteinExistence type="predicted"/>
<accession>A0ABT0XZM2</accession>
<organism evidence="1 2">
    <name type="scientific">Paractinoplanes hotanensis</name>
    <dbReference type="NCBI Taxonomy" id="2906497"/>
    <lineage>
        <taxon>Bacteria</taxon>
        <taxon>Bacillati</taxon>
        <taxon>Actinomycetota</taxon>
        <taxon>Actinomycetes</taxon>
        <taxon>Micromonosporales</taxon>
        <taxon>Micromonosporaceae</taxon>
        <taxon>Paractinoplanes</taxon>
    </lineage>
</organism>
<sequence>MTADLPPLREDEAALFNALPVDGATRTNPSLREYLRWAQDRYFAARDGLVDKGLVVRGPGRGGVIRRSHAALPKGGHVVAVVIEGDKADTEVIEAAITNELCLYAPMREVIERDWAQERRQDLVAVEITALGGSRPDGIWSRPDITTVEIRTFEYVPGKHLDVNTFEIKSPDAVNVQAVYEALAHRRAATRSYVLFYIPPHRAAALKDDVADVAAVARAHGIGMVTAGNPHDYDTWEELEEAQRVLADPERLNSFIAAQLTERARSLISRRLR</sequence>
<evidence type="ECO:0000313" key="1">
    <source>
        <dbReference type="EMBL" id="MCM4079226.1"/>
    </source>
</evidence>
<keyword evidence="2" id="KW-1185">Reference proteome</keyword>
<dbReference type="Proteomes" id="UP001523216">
    <property type="component" value="Unassembled WGS sequence"/>
</dbReference>
<protein>
    <submittedName>
        <fullName evidence="1">Uncharacterized protein</fullName>
    </submittedName>
</protein>
<evidence type="ECO:0000313" key="2">
    <source>
        <dbReference type="Proteomes" id="UP001523216"/>
    </source>
</evidence>